<protein>
    <submittedName>
        <fullName evidence="1">Uncharacterized protein</fullName>
    </submittedName>
</protein>
<dbReference type="OrthoDB" id="2417160at2759"/>
<proteinExistence type="predicted"/>
<keyword evidence="2" id="KW-1185">Reference proteome</keyword>
<gene>
    <name evidence="1" type="ORF">F8M41_003507</name>
</gene>
<sequence>MELIWPYVVSASNLPVNGFLDWAKNQKNDLYKLKYEQIFWYLQAIINFRTGVRYNQPLLKSAARRIFAPIWSAWRHSIYQAIEIADKEQLIRLHPEIHQIIEQNSVIARSGWSNQHQGLDAILEEVNKTLKMLIPPIPAQSIGKWLQEIVQNS</sequence>
<dbReference type="EMBL" id="WTPW01001305">
    <property type="protein sequence ID" value="KAF0444000.1"/>
    <property type="molecule type" value="Genomic_DNA"/>
</dbReference>
<name>A0A8H3XBZ2_GIGMA</name>
<dbReference type="Proteomes" id="UP000439903">
    <property type="component" value="Unassembled WGS sequence"/>
</dbReference>
<dbReference type="AlphaFoldDB" id="A0A8H3XBZ2"/>
<evidence type="ECO:0000313" key="2">
    <source>
        <dbReference type="Proteomes" id="UP000439903"/>
    </source>
</evidence>
<evidence type="ECO:0000313" key="1">
    <source>
        <dbReference type="EMBL" id="KAF0444000.1"/>
    </source>
</evidence>
<accession>A0A8H3XBZ2</accession>
<comment type="caution">
    <text evidence="1">The sequence shown here is derived from an EMBL/GenBank/DDBJ whole genome shotgun (WGS) entry which is preliminary data.</text>
</comment>
<reference evidence="1 2" key="1">
    <citation type="journal article" date="2019" name="Environ. Microbiol.">
        <title>At the nexus of three kingdoms: the genome of the mycorrhizal fungus Gigaspora margarita provides insights into plant, endobacterial and fungal interactions.</title>
        <authorList>
            <person name="Venice F."/>
            <person name="Ghignone S."/>
            <person name="Salvioli di Fossalunga A."/>
            <person name="Amselem J."/>
            <person name="Novero M."/>
            <person name="Xianan X."/>
            <person name="Sedzielewska Toro K."/>
            <person name="Morin E."/>
            <person name="Lipzen A."/>
            <person name="Grigoriev I.V."/>
            <person name="Henrissat B."/>
            <person name="Martin F.M."/>
            <person name="Bonfante P."/>
        </authorList>
    </citation>
    <scope>NUCLEOTIDE SEQUENCE [LARGE SCALE GENOMIC DNA]</scope>
    <source>
        <strain evidence="1 2">BEG34</strain>
    </source>
</reference>
<organism evidence="1 2">
    <name type="scientific">Gigaspora margarita</name>
    <dbReference type="NCBI Taxonomy" id="4874"/>
    <lineage>
        <taxon>Eukaryota</taxon>
        <taxon>Fungi</taxon>
        <taxon>Fungi incertae sedis</taxon>
        <taxon>Mucoromycota</taxon>
        <taxon>Glomeromycotina</taxon>
        <taxon>Glomeromycetes</taxon>
        <taxon>Diversisporales</taxon>
        <taxon>Gigasporaceae</taxon>
        <taxon>Gigaspora</taxon>
    </lineage>
</organism>